<comment type="subcellular location">
    <subcellularLocation>
        <location evidence="5">Cell membrane</location>
        <topology evidence="5">Multi-pass membrane protein</topology>
    </subcellularLocation>
    <subcellularLocation>
        <location evidence="1">Membrane</location>
        <topology evidence="1">Multi-pass membrane protein</topology>
    </subcellularLocation>
</comment>
<evidence type="ECO:0000256" key="5">
    <source>
        <dbReference type="RuleBase" id="RU363041"/>
    </source>
</evidence>
<dbReference type="Proteomes" id="UP000242818">
    <property type="component" value="Unassembled WGS sequence"/>
</dbReference>
<feature type="region of interest" description="Disordered" evidence="6">
    <location>
        <begin position="1"/>
        <end position="41"/>
    </location>
</feature>
<dbReference type="STRING" id="1335309.GA0116948_103100"/>
<evidence type="ECO:0000256" key="3">
    <source>
        <dbReference type="ARBA" id="ARBA00022989"/>
    </source>
</evidence>
<organism evidence="7 8">
    <name type="scientific">Chitinophaga costaii</name>
    <dbReference type="NCBI Taxonomy" id="1335309"/>
    <lineage>
        <taxon>Bacteria</taxon>
        <taxon>Pseudomonadati</taxon>
        <taxon>Bacteroidota</taxon>
        <taxon>Chitinophagia</taxon>
        <taxon>Chitinophagales</taxon>
        <taxon>Chitinophagaceae</taxon>
        <taxon>Chitinophaga</taxon>
    </lineage>
</organism>
<evidence type="ECO:0000256" key="1">
    <source>
        <dbReference type="ARBA" id="ARBA00004141"/>
    </source>
</evidence>
<evidence type="ECO:0000256" key="2">
    <source>
        <dbReference type="ARBA" id="ARBA00022692"/>
    </source>
</evidence>
<feature type="transmembrane region" description="Helical" evidence="5">
    <location>
        <begin position="308"/>
        <end position="325"/>
    </location>
</feature>
<dbReference type="InterPro" id="IPR051598">
    <property type="entry name" value="TSUP/Inactive_protease-like"/>
</dbReference>
<feature type="transmembrane region" description="Helical" evidence="5">
    <location>
        <begin position="179"/>
        <end position="198"/>
    </location>
</feature>
<dbReference type="Pfam" id="PF01925">
    <property type="entry name" value="TauE"/>
    <property type="match status" value="1"/>
</dbReference>
<dbReference type="AlphaFoldDB" id="A0A1C4BHM0"/>
<keyword evidence="3 5" id="KW-1133">Transmembrane helix</keyword>
<accession>A0A1C4BHM0</accession>
<evidence type="ECO:0000256" key="6">
    <source>
        <dbReference type="SAM" id="MobiDB-lite"/>
    </source>
</evidence>
<sequence>MEPAIKQEVLPGDGQPNANGAQDAGATTPAGSASGEAIAPPPSAANAGSVAAAIAEGIPGPVIIPPPPKAVKIRIRLVWAALLAVAAIAGILAWLNVEGFRTEVENIDPQFYYFLFAGFVFAMIDGAIGMSYGVTSIAFSQFMGISQAAASTGVHLSEILSNGIAGWMHWRMHNINKRLFILLVIPGSIGAVLGAYILSNLEHYSIYMKPFVSAYTLFLGILIVTKSFNIKRKQRLKKIRQVRLLGLGGGFIDAIGGGGWGSIVLSALIAGGRNPRTALGTVKLSRFFIAILSSITFILALNKNIPWSAVLGLVIGSAVASPIAARVSNKISAKTIMVAVGIIVILVSLWSIYNAVKKLAGLHA</sequence>
<feature type="transmembrane region" description="Helical" evidence="5">
    <location>
        <begin position="284"/>
        <end position="301"/>
    </location>
</feature>
<dbReference type="GO" id="GO:0005886">
    <property type="term" value="C:plasma membrane"/>
    <property type="evidence" value="ECO:0007669"/>
    <property type="project" value="UniProtKB-SubCell"/>
</dbReference>
<feature type="transmembrane region" description="Helical" evidence="5">
    <location>
        <begin position="77"/>
        <end position="95"/>
    </location>
</feature>
<evidence type="ECO:0000313" key="7">
    <source>
        <dbReference type="EMBL" id="SCC06355.1"/>
    </source>
</evidence>
<protein>
    <recommendedName>
        <fullName evidence="5">Probable membrane transporter protein</fullName>
    </recommendedName>
</protein>
<gene>
    <name evidence="7" type="ORF">GA0116948_103100</name>
</gene>
<keyword evidence="8" id="KW-1185">Reference proteome</keyword>
<dbReference type="InterPro" id="IPR002781">
    <property type="entry name" value="TM_pro_TauE-like"/>
</dbReference>
<keyword evidence="5" id="KW-1003">Cell membrane</keyword>
<keyword evidence="4 5" id="KW-0472">Membrane</keyword>
<feature type="transmembrane region" description="Helical" evidence="5">
    <location>
        <begin position="331"/>
        <end position="353"/>
    </location>
</feature>
<comment type="similarity">
    <text evidence="5">Belongs to the 4-toluene sulfonate uptake permease (TSUP) (TC 2.A.102) family.</text>
</comment>
<reference evidence="7 8" key="1">
    <citation type="submission" date="2016-08" db="EMBL/GenBank/DDBJ databases">
        <authorList>
            <person name="Seilhamer J.J."/>
        </authorList>
    </citation>
    <scope>NUCLEOTIDE SEQUENCE [LARGE SCALE GENOMIC DNA]</scope>
    <source>
        <strain evidence="7 8">A37T2</strain>
    </source>
</reference>
<dbReference type="RefSeq" id="WP_205686047.1">
    <property type="nucleotide sequence ID" value="NZ_FMAR01000003.1"/>
</dbReference>
<feature type="transmembrane region" description="Helical" evidence="5">
    <location>
        <begin position="244"/>
        <end position="272"/>
    </location>
</feature>
<dbReference type="PANTHER" id="PTHR43701">
    <property type="entry name" value="MEMBRANE TRANSPORTER PROTEIN MJ0441-RELATED"/>
    <property type="match status" value="1"/>
</dbReference>
<feature type="compositionally biased region" description="Low complexity" evidence="6">
    <location>
        <begin position="24"/>
        <end position="41"/>
    </location>
</feature>
<dbReference type="EMBL" id="FMAR01000003">
    <property type="protein sequence ID" value="SCC06355.1"/>
    <property type="molecule type" value="Genomic_DNA"/>
</dbReference>
<dbReference type="PANTHER" id="PTHR43701:SF12">
    <property type="entry name" value="MEMBRANE TRANSPORTER PROTEIN YTNM-RELATED"/>
    <property type="match status" value="1"/>
</dbReference>
<name>A0A1C4BHM0_9BACT</name>
<feature type="transmembrane region" description="Helical" evidence="5">
    <location>
        <begin position="204"/>
        <end position="224"/>
    </location>
</feature>
<keyword evidence="2 5" id="KW-0812">Transmembrane</keyword>
<evidence type="ECO:0000313" key="8">
    <source>
        <dbReference type="Proteomes" id="UP000242818"/>
    </source>
</evidence>
<proteinExistence type="inferred from homology"/>
<feature type="transmembrane region" description="Helical" evidence="5">
    <location>
        <begin position="111"/>
        <end position="134"/>
    </location>
</feature>
<evidence type="ECO:0000256" key="4">
    <source>
        <dbReference type="ARBA" id="ARBA00023136"/>
    </source>
</evidence>